<dbReference type="PROSITE" id="PS51219">
    <property type="entry name" value="DPCK"/>
    <property type="match status" value="1"/>
</dbReference>
<sequence length="204" mass="22742">MKSWIVTGGIGCGKSSVSAMLASHLLPKGSRFFSADLAVQKLLDAPETLVQLRARFGQKAIEMREGREVANRAWLRGEVFERDQQRLLLEGILHPGVLVALEKDREEQRKAGVNLFLAEVPLHYEIGGSVSADLIIVVAASQAVQKRRLMESRGLDESIIEKMLRAQWPIEAKVEKADVVIWNDGDRAALEAQVLTLVRQHWQA</sequence>
<dbReference type="Gene3D" id="3.40.50.300">
    <property type="entry name" value="P-loop containing nucleotide triphosphate hydrolases"/>
    <property type="match status" value="1"/>
</dbReference>
<proteinExistence type="inferred from homology"/>
<name>A0A1T4YIN5_9BACT</name>
<evidence type="ECO:0000256" key="4">
    <source>
        <dbReference type="ARBA" id="ARBA00022993"/>
    </source>
</evidence>
<dbReference type="OrthoDB" id="9812943at2"/>
<evidence type="ECO:0000256" key="6">
    <source>
        <dbReference type="NCBIfam" id="TIGR00152"/>
    </source>
</evidence>
<feature type="binding site" evidence="5">
    <location>
        <begin position="11"/>
        <end position="16"/>
    </location>
    <ligand>
        <name>ATP</name>
        <dbReference type="ChEBI" id="CHEBI:30616"/>
    </ligand>
</feature>
<dbReference type="EMBL" id="FUYE01000012">
    <property type="protein sequence ID" value="SKB01543.1"/>
    <property type="molecule type" value="Genomic_DNA"/>
</dbReference>
<keyword evidence="5" id="KW-0808">Transferase</keyword>
<dbReference type="RefSeq" id="WP_078814591.1">
    <property type="nucleotide sequence ID" value="NZ_FUYE01000012.1"/>
</dbReference>
<dbReference type="UniPathway" id="UPA00241">
    <property type="reaction ID" value="UER00356"/>
</dbReference>
<keyword evidence="2 5" id="KW-0547">Nucleotide-binding</keyword>
<comment type="catalytic activity">
    <reaction evidence="5">
        <text>3'-dephospho-CoA + ATP = ADP + CoA + H(+)</text>
        <dbReference type="Rhea" id="RHEA:18245"/>
        <dbReference type="ChEBI" id="CHEBI:15378"/>
        <dbReference type="ChEBI" id="CHEBI:30616"/>
        <dbReference type="ChEBI" id="CHEBI:57287"/>
        <dbReference type="ChEBI" id="CHEBI:57328"/>
        <dbReference type="ChEBI" id="CHEBI:456216"/>
        <dbReference type="EC" id="2.7.1.24"/>
    </reaction>
</comment>
<evidence type="ECO:0000256" key="5">
    <source>
        <dbReference type="HAMAP-Rule" id="MF_00376"/>
    </source>
</evidence>
<reference evidence="8" key="1">
    <citation type="submission" date="2017-02" db="EMBL/GenBank/DDBJ databases">
        <authorList>
            <person name="Varghese N."/>
            <person name="Submissions S."/>
        </authorList>
    </citation>
    <scope>NUCLEOTIDE SEQUENCE [LARGE SCALE GENOMIC DNA]</scope>
    <source>
        <strain evidence="8">ATCC 700200</strain>
    </source>
</reference>
<dbReference type="Pfam" id="PF01121">
    <property type="entry name" value="CoaE"/>
    <property type="match status" value="1"/>
</dbReference>
<dbReference type="GO" id="GO:0005524">
    <property type="term" value="F:ATP binding"/>
    <property type="evidence" value="ECO:0007669"/>
    <property type="project" value="UniProtKB-UniRule"/>
</dbReference>
<evidence type="ECO:0000256" key="1">
    <source>
        <dbReference type="ARBA" id="ARBA00009018"/>
    </source>
</evidence>
<dbReference type="InterPro" id="IPR027417">
    <property type="entry name" value="P-loop_NTPase"/>
</dbReference>
<comment type="similarity">
    <text evidence="1 5">Belongs to the CoaE family.</text>
</comment>
<dbReference type="GO" id="GO:0004140">
    <property type="term" value="F:dephospho-CoA kinase activity"/>
    <property type="evidence" value="ECO:0007669"/>
    <property type="project" value="UniProtKB-UniRule"/>
</dbReference>
<organism evidence="7 8">
    <name type="scientific">Prosthecobacter debontii</name>
    <dbReference type="NCBI Taxonomy" id="48467"/>
    <lineage>
        <taxon>Bacteria</taxon>
        <taxon>Pseudomonadati</taxon>
        <taxon>Verrucomicrobiota</taxon>
        <taxon>Verrucomicrobiia</taxon>
        <taxon>Verrucomicrobiales</taxon>
        <taxon>Verrucomicrobiaceae</taxon>
        <taxon>Prosthecobacter</taxon>
    </lineage>
</organism>
<comment type="subcellular location">
    <subcellularLocation>
        <location evidence="5">Cytoplasm</location>
    </subcellularLocation>
</comment>
<dbReference type="GO" id="GO:0005737">
    <property type="term" value="C:cytoplasm"/>
    <property type="evidence" value="ECO:0007669"/>
    <property type="project" value="UniProtKB-SubCell"/>
</dbReference>
<dbReference type="HAMAP" id="MF_00376">
    <property type="entry name" value="Dephospho_CoA_kinase"/>
    <property type="match status" value="1"/>
</dbReference>
<evidence type="ECO:0000313" key="8">
    <source>
        <dbReference type="Proteomes" id="UP000190774"/>
    </source>
</evidence>
<evidence type="ECO:0000256" key="2">
    <source>
        <dbReference type="ARBA" id="ARBA00022741"/>
    </source>
</evidence>
<dbReference type="PANTHER" id="PTHR10695:SF46">
    <property type="entry name" value="BIFUNCTIONAL COENZYME A SYNTHASE-RELATED"/>
    <property type="match status" value="1"/>
</dbReference>
<evidence type="ECO:0000313" key="7">
    <source>
        <dbReference type="EMBL" id="SKB01543.1"/>
    </source>
</evidence>
<accession>A0A1T4YIN5</accession>
<dbReference type="EC" id="2.7.1.24" evidence="5 6"/>
<evidence type="ECO:0000256" key="3">
    <source>
        <dbReference type="ARBA" id="ARBA00022840"/>
    </source>
</evidence>
<keyword evidence="3 5" id="KW-0067">ATP-binding</keyword>
<dbReference type="NCBIfam" id="TIGR00152">
    <property type="entry name" value="dephospho-CoA kinase"/>
    <property type="match status" value="1"/>
</dbReference>
<keyword evidence="5" id="KW-0963">Cytoplasm</keyword>
<dbReference type="PANTHER" id="PTHR10695">
    <property type="entry name" value="DEPHOSPHO-COA KINASE-RELATED"/>
    <property type="match status" value="1"/>
</dbReference>
<dbReference type="Proteomes" id="UP000190774">
    <property type="component" value="Unassembled WGS sequence"/>
</dbReference>
<keyword evidence="4 5" id="KW-0173">Coenzyme A biosynthesis</keyword>
<dbReference type="SUPFAM" id="SSF52540">
    <property type="entry name" value="P-loop containing nucleoside triphosphate hydrolases"/>
    <property type="match status" value="1"/>
</dbReference>
<comment type="pathway">
    <text evidence="5">Cofactor biosynthesis; coenzyme A biosynthesis; CoA from (R)-pantothenate: step 5/5.</text>
</comment>
<dbReference type="GO" id="GO:0015937">
    <property type="term" value="P:coenzyme A biosynthetic process"/>
    <property type="evidence" value="ECO:0007669"/>
    <property type="project" value="UniProtKB-UniRule"/>
</dbReference>
<dbReference type="STRING" id="48467.SAMN02745166_03399"/>
<protein>
    <recommendedName>
        <fullName evidence="5 6">Dephospho-CoA kinase</fullName>
        <ecNumber evidence="5 6">2.7.1.24</ecNumber>
    </recommendedName>
    <alternativeName>
        <fullName evidence="5">Dephosphocoenzyme A kinase</fullName>
    </alternativeName>
</protein>
<dbReference type="AlphaFoldDB" id="A0A1T4YIN5"/>
<comment type="function">
    <text evidence="5">Catalyzes the phosphorylation of the 3'-hydroxyl group of dephosphocoenzyme A to form coenzyme A.</text>
</comment>
<gene>
    <name evidence="5" type="primary">coaE</name>
    <name evidence="7" type="ORF">SAMN02745166_03399</name>
</gene>
<dbReference type="CDD" id="cd02022">
    <property type="entry name" value="DPCK"/>
    <property type="match status" value="1"/>
</dbReference>
<keyword evidence="5 7" id="KW-0418">Kinase</keyword>
<keyword evidence="8" id="KW-1185">Reference proteome</keyword>
<dbReference type="InterPro" id="IPR001977">
    <property type="entry name" value="Depp_CoAkinase"/>
</dbReference>